<proteinExistence type="predicted"/>
<evidence type="ECO:0000313" key="4">
    <source>
        <dbReference type="Proteomes" id="UP000826616"/>
    </source>
</evidence>
<sequence>MKTNKALKVLTTSALLASLAAPFAAPASANSSNLVDKILNVNNNSKLSGTSYLYVNEDDIDFSTGDTFRVVLPSGAKWDEEAIKNASDTNSNGISAYDSKDHSFKITTGGNVVKATLRTEKDLEVKLEDGFVEKNQSDRIKIPLYVKLDGASGELKLKIEAMDSTITSEEKVFAIASSGKTITSVDEVKSIGKTGDGGRIRIEENSFGALKGAQSLKLKLPSNFKWNGMVKTDVTLGGGYAGNDKYTVEPSSDNELIINFENLPDTSNSGNRGYIYITPHIKADSDAAKGEVRVNISGGDFSDADVTVAKYGDYNVDVKVEKVEELVAGKFDEYTKTAKITIEETVPGSLVAGRDVDVLFPSWVKVVNVSDWNVSGPIKANKPEVGINGEVDGTDDEFSFTIEENNGGKSSSTVGKIEFKVALSVEANKTGDIEATIKGGGIEERKVVVAKAVAPAAVSVEGDTAKLRIGAQDQEGPTFYITEAKKGVFEKNHENGKGGTGEIVVKLADGVKFSKVPKVEVVEGDGTIDSSNIRRINNDNALAIPVKGESTSKPMKLKVSDVRLTLDRTVPEGDIEAKIGGSAVVENYVNESNGWVGTSINKVSNKTPGTFNTQNAVTFKIGSTITPAPSDTTAKNIVFKLNSKTYTVDGKEFEMDAAPLVGWDRAYLPVRFAANALNVSDDQIIWDDKTSTFTIFKGDRVISGKVGDKFLTINGVKTPMDVPVWRNKEKTNNRVMVPIRYLANALNAEINWNKETSEITIQVK</sequence>
<dbReference type="Proteomes" id="UP000826616">
    <property type="component" value="Chromosome"/>
</dbReference>
<feature type="signal peptide" evidence="1">
    <location>
        <begin position="1"/>
        <end position="29"/>
    </location>
</feature>
<keyword evidence="4" id="KW-1185">Reference proteome</keyword>
<dbReference type="InterPro" id="IPR012854">
    <property type="entry name" value="Cu_amine_oxidase-like_N"/>
</dbReference>
<organism evidence="3 4">
    <name type="scientific">Aneurinibacillus thermoaerophilus</name>
    <dbReference type="NCBI Taxonomy" id="143495"/>
    <lineage>
        <taxon>Bacteria</taxon>
        <taxon>Bacillati</taxon>
        <taxon>Bacillota</taxon>
        <taxon>Bacilli</taxon>
        <taxon>Bacillales</taxon>
        <taxon>Paenibacillaceae</taxon>
        <taxon>Aneurinibacillus group</taxon>
        <taxon>Aneurinibacillus</taxon>
    </lineage>
</organism>
<dbReference type="GeneID" id="97143108"/>
<protein>
    <submittedName>
        <fullName evidence="3">Copper amine oxidase N-terminal domain-containing protein</fullName>
    </submittedName>
</protein>
<feature type="chain" id="PRO_5046641671" evidence="1">
    <location>
        <begin position="30"/>
        <end position="764"/>
    </location>
</feature>
<evidence type="ECO:0000259" key="2">
    <source>
        <dbReference type="Pfam" id="PF07833"/>
    </source>
</evidence>
<dbReference type="RefSeq" id="WP_220559165.1">
    <property type="nucleotide sequence ID" value="NZ_CP080764.1"/>
</dbReference>
<evidence type="ECO:0000313" key="3">
    <source>
        <dbReference type="EMBL" id="QYY42538.1"/>
    </source>
</evidence>
<evidence type="ECO:0000256" key="1">
    <source>
        <dbReference type="SAM" id="SignalP"/>
    </source>
</evidence>
<reference evidence="3 4" key="1">
    <citation type="submission" date="2021-08" db="EMBL/GenBank/DDBJ databases">
        <title>Complete genome sequence of the strain Aneurinibacillus thermoaerophilus CCM 8960.</title>
        <authorList>
            <person name="Musilova J."/>
            <person name="Kourilova X."/>
            <person name="Pernicova I."/>
            <person name="Bezdicek M."/>
            <person name="Lengerova M."/>
            <person name="Obruca S."/>
            <person name="Sedlar K."/>
        </authorList>
    </citation>
    <scope>NUCLEOTIDE SEQUENCE [LARGE SCALE GENOMIC DNA]</scope>
    <source>
        <strain evidence="3 4">CCM 8960</strain>
    </source>
</reference>
<feature type="domain" description="Copper amine oxidase-like N-terminal" evidence="2">
    <location>
        <begin position="647"/>
        <end position="761"/>
    </location>
</feature>
<dbReference type="Gene3D" id="3.30.457.10">
    <property type="entry name" value="Copper amine oxidase-like, N-terminal domain"/>
    <property type="match status" value="2"/>
</dbReference>
<name>A0ABX8YC10_ANETH</name>
<dbReference type="SUPFAM" id="SSF55383">
    <property type="entry name" value="Copper amine oxidase, domain N"/>
    <property type="match status" value="2"/>
</dbReference>
<accession>A0ABX8YC10</accession>
<dbReference type="InterPro" id="IPR036582">
    <property type="entry name" value="Mao_N_sf"/>
</dbReference>
<dbReference type="Pfam" id="PF07833">
    <property type="entry name" value="Cu_amine_oxidN1"/>
    <property type="match status" value="1"/>
</dbReference>
<dbReference type="EMBL" id="CP080764">
    <property type="protein sequence ID" value="QYY42538.1"/>
    <property type="molecule type" value="Genomic_DNA"/>
</dbReference>
<gene>
    <name evidence="3" type="ORF">K3F53_17140</name>
</gene>
<keyword evidence="1" id="KW-0732">Signal</keyword>